<evidence type="ECO:0000313" key="3">
    <source>
        <dbReference type="Proteomes" id="UP001195769"/>
    </source>
</evidence>
<dbReference type="Gene3D" id="3.40.50.300">
    <property type="entry name" value="P-loop containing nucleotide triphosphate hydrolases"/>
    <property type="match status" value="1"/>
</dbReference>
<evidence type="ECO:0000313" key="2">
    <source>
        <dbReference type="EMBL" id="KAG1904893.1"/>
    </source>
</evidence>
<reference evidence="2" key="1">
    <citation type="journal article" date="2020" name="New Phytol.">
        <title>Comparative genomics reveals dynamic genome evolution in host specialist ectomycorrhizal fungi.</title>
        <authorList>
            <person name="Lofgren L.A."/>
            <person name="Nguyen N.H."/>
            <person name="Vilgalys R."/>
            <person name="Ruytinx J."/>
            <person name="Liao H.L."/>
            <person name="Branco S."/>
            <person name="Kuo A."/>
            <person name="LaButti K."/>
            <person name="Lipzen A."/>
            <person name="Andreopoulos W."/>
            <person name="Pangilinan J."/>
            <person name="Riley R."/>
            <person name="Hundley H."/>
            <person name="Na H."/>
            <person name="Barry K."/>
            <person name="Grigoriev I.V."/>
            <person name="Stajich J.E."/>
            <person name="Kennedy P.G."/>
        </authorList>
    </citation>
    <scope>NUCLEOTIDE SEQUENCE</scope>
    <source>
        <strain evidence="2">FC203</strain>
    </source>
</reference>
<evidence type="ECO:0000259" key="1">
    <source>
        <dbReference type="Pfam" id="PF01926"/>
    </source>
</evidence>
<dbReference type="AlphaFoldDB" id="A0AAD4EH61"/>
<feature type="non-terminal residue" evidence="2">
    <location>
        <position position="138"/>
    </location>
</feature>
<comment type="caution">
    <text evidence="2">The sequence shown here is derived from an EMBL/GenBank/DDBJ whole genome shotgun (WGS) entry which is preliminary data.</text>
</comment>
<keyword evidence="3" id="KW-1185">Reference proteome</keyword>
<proteinExistence type="predicted"/>
<dbReference type="SUPFAM" id="SSF52540">
    <property type="entry name" value="P-loop containing nucleoside triphosphate hydrolases"/>
    <property type="match status" value="1"/>
</dbReference>
<dbReference type="Pfam" id="PF01926">
    <property type="entry name" value="MMR_HSR1"/>
    <property type="match status" value="1"/>
</dbReference>
<sequence>NVVIYRQTGAGKSSLINLIARTQKVPTSDAEGCFTEFVLFLLQGRLSHRLQRVFDTIGIEESGLEKKRYHAAVANAYRFVKTLDAEDGVDLLLFCVRACRITTALREITDSLMDSSHKKVPIVIAATNLEQRMEDWWK</sequence>
<dbReference type="RefSeq" id="XP_041230468.1">
    <property type="nucleotide sequence ID" value="XM_041374567.1"/>
</dbReference>
<gene>
    <name evidence="2" type="ORF">F5891DRAFT_944579</name>
</gene>
<name>A0AAD4EH61_9AGAM</name>
<organism evidence="2 3">
    <name type="scientific">Suillus fuscotomentosus</name>
    <dbReference type="NCBI Taxonomy" id="1912939"/>
    <lineage>
        <taxon>Eukaryota</taxon>
        <taxon>Fungi</taxon>
        <taxon>Dikarya</taxon>
        <taxon>Basidiomycota</taxon>
        <taxon>Agaricomycotina</taxon>
        <taxon>Agaricomycetes</taxon>
        <taxon>Agaricomycetidae</taxon>
        <taxon>Boletales</taxon>
        <taxon>Suillineae</taxon>
        <taxon>Suillaceae</taxon>
        <taxon>Suillus</taxon>
    </lineage>
</organism>
<dbReference type="GeneID" id="64668865"/>
<accession>A0AAD4EH61</accession>
<dbReference type="InterPro" id="IPR027417">
    <property type="entry name" value="P-loop_NTPase"/>
</dbReference>
<feature type="domain" description="G" evidence="1">
    <location>
        <begin position="2"/>
        <end position="125"/>
    </location>
</feature>
<dbReference type="EMBL" id="JABBWK010000008">
    <property type="protein sequence ID" value="KAG1904893.1"/>
    <property type="molecule type" value="Genomic_DNA"/>
</dbReference>
<dbReference type="GO" id="GO:0005525">
    <property type="term" value="F:GTP binding"/>
    <property type="evidence" value="ECO:0007669"/>
    <property type="project" value="InterPro"/>
</dbReference>
<dbReference type="Proteomes" id="UP001195769">
    <property type="component" value="Unassembled WGS sequence"/>
</dbReference>
<protein>
    <recommendedName>
        <fullName evidence="1">G domain-containing protein</fullName>
    </recommendedName>
</protein>
<dbReference type="InterPro" id="IPR006073">
    <property type="entry name" value="GTP-bd"/>
</dbReference>